<feature type="transmembrane region" description="Helical" evidence="1">
    <location>
        <begin position="179"/>
        <end position="196"/>
    </location>
</feature>
<evidence type="ECO:0000256" key="1">
    <source>
        <dbReference type="SAM" id="Phobius"/>
    </source>
</evidence>
<accession>A0A9X3LHG5</accession>
<protein>
    <submittedName>
        <fullName evidence="2">Uncharacterized protein</fullName>
    </submittedName>
</protein>
<proteinExistence type="predicted"/>
<feature type="transmembrane region" description="Helical" evidence="1">
    <location>
        <begin position="141"/>
        <end position="159"/>
    </location>
</feature>
<keyword evidence="3" id="KW-1185">Reference proteome</keyword>
<dbReference type="AlphaFoldDB" id="A0A9X3LHG5"/>
<keyword evidence="1" id="KW-1133">Transmembrane helix</keyword>
<dbReference type="RefSeq" id="WP_269926202.1">
    <property type="nucleotide sequence ID" value="NZ_JAMKBJ010000005.1"/>
</dbReference>
<feature type="transmembrane region" description="Helical" evidence="1">
    <location>
        <begin position="52"/>
        <end position="77"/>
    </location>
</feature>
<name>A0A9X3LHG5_9BACL</name>
<feature type="transmembrane region" description="Helical" evidence="1">
    <location>
        <begin position="83"/>
        <end position="108"/>
    </location>
</feature>
<organism evidence="2 3">
    <name type="scientific">Paenisporosarcina quisquiliarum</name>
    <dbReference type="NCBI Taxonomy" id="365346"/>
    <lineage>
        <taxon>Bacteria</taxon>
        <taxon>Bacillati</taxon>
        <taxon>Bacillota</taxon>
        <taxon>Bacilli</taxon>
        <taxon>Bacillales</taxon>
        <taxon>Caryophanaceae</taxon>
        <taxon>Paenisporosarcina</taxon>
    </lineage>
</organism>
<feature type="transmembrane region" description="Helical" evidence="1">
    <location>
        <begin position="6"/>
        <end position="31"/>
    </location>
</feature>
<evidence type="ECO:0000313" key="2">
    <source>
        <dbReference type="EMBL" id="MCZ8537111.1"/>
    </source>
</evidence>
<comment type="caution">
    <text evidence="2">The sequence shown here is derived from an EMBL/GenBank/DDBJ whole genome shotgun (WGS) entry which is preliminary data.</text>
</comment>
<sequence length="273" mass="31574">MNEMLKGIGALIAILVALGGLFNAFFSTFSYDSFDIKLMPRNKSSIVRIKKTISTFIIVIPLFIFAAYVNAFAFYSYKFMVTLLYSLLLILMLVYIISFILSGLEWLLKKLLNQKLINGAIQAIVKKVDYLFRVNIKLKDYVVLLLLFVLLTIMAGHHLTNIPSSPYLEIQNLIEAVKVLMTMSMLILVLLVPIFIRKKSVEEYTYLIDIITVQDLINELGDEYPLNLDYFLNETVSVFSSKNRVYKVIKRLNVDTIQYEVYKKSKRWNMNQV</sequence>
<evidence type="ECO:0000313" key="3">
    <source>
        <dbReference type="Proteomes" id="UP001152173"/>
    </source>
</evidence>
<reference evidence="2" key="1">
    <citation type="submission" date="2022-05" db="EMBL/GenBank/DDBJ databases">
        <authorList>
            <person name="Colautti A."/>
            <person name="Iacumin L."/>
        </authorList>
    </citation>
    <scope>NUCLEOTIDE SEQUENCE</scope>
    <source>
        <strain evidence="2">SK 55</strain>
    </source>
</reference>
<gene>
    <name evidence="2" type="ORF">M9R32_07970</name>
</gene>
<dbReference type="EMBL" id="JAMKBJ010000005">
    <property type="protein sequence ID" value="MCZ8537111.1"/>
    <property type="molecule type" value="Genomic_DNA"/>
</dbReference>
<keyword evidence="1" id="KW-0472">Membrane</keyword>
<keyword evidence="1" id="KW-0812">Transmembrane</keyword>
<dbReference type="Proteomes" id="UP001152173">
    <property type="component" value="Unassembled WGS sequence"/>
</dbReference>